<evidence type="ECO:0000256" key="1">
    <source>
        <dbReference type="SAM" id="MobiDB-lite"/>
    </source>
</evidence>
<protein>
    <submittedName>
        <fullName evidence="3">Uncharacterized protein</fullName>
    </submittedName>
</protein>
<dbReference type="AlphaFoldDB" id="A0AAE0S2I1"/>
<feature type="compositionally biased region" description="Polar residues" evidence="1">
    <location>
        <begin position="59"/>
        <end position="71"/>
    </location>
</feature>
<evidence type="ECO:0000313" key="3">
    <source>
        <dbReference type="EMBL" id="KAK3583868.1"/>
    </source>
</evidence>
<reference evidence="3" key="2">
    <citation type="journal article" date="2021" name="Genome Biol. Evol.">
        <title>Developing a high-quality reference genome for a parasitic bivalve with doubly uniparental inheritance (Bivalvia: Unionida).</title>
        <authorList>
            <person name="Smith C.H."/>
        </authorList>
    </citation>
    <scope>NUCLEOTIDE SEQUENCE</scope>
    <source>
        <strain evidence="3">CHS0354</strain>
        <tissue evidence="3">Mantle</tissue>
    </source>
</reference>
<gene>
    <name evidence="3" type="ORF">CHS0354_022918</name>
</gene>
<reference evidence="3" key="3">
    <citation type="submission" date="2023-05" db="EMBL/GenBank/DDBJ databases">
        <authorList>
            <person name="Smith C.H."/>
        </authorList>
    </citation>
    <scope>NUCLEOTIDE SEQUENCE</scope>
    <source>
        <strain evidence="3">CHS0354</strain>
        <tissue evidence="3">Mantle</tissue>
    </source>
</reference>
<keyword evidence="2" id="KW-0472">Membrane</keyword>
<organism evidence="3 4">
    <name type="scientific">Potamilus streckersoni</name>
    <dbReference type="NCBI Taxonomy" id="2493646"/>
    <lineage>
        <taxon>Eukaryota</taxon>
        <taxon>Metazoa</taxon>
        <taxon>Spiralia</taxon>
        <taxon>Lophotrochozoa</taxon>
        <taxon>Mollusca</taxon>
        <taxon>Bivalvia</taxon>
        <taxon>Autobranchia</taxon>
        <taxon>Heteroconchia</taxon>
        <taxon>Palaeoheterodonta</taxon>
        <taxon>Unionida</taxon>
        <taxon>Unionoidea</taxon>
        <taxon>Unionidae</taxon>
        <taxon>Ambleminae</taxon>
        <taxon>Lampsilini</taxon>
        <taxon>Potamilus</taxon>
    </lineage>
</organism>
<feature type="compositionally biased region" description="Pro residues" evidence="1">
    <location>
        <begin position="76"/>
        <end position="85"/>
    </location>
</feature>
<sequence>MGWKRSLSQNQPADFEKRRFVMGQSLRDADGSSTTSPIKLASANDKPAIIPSSVPVSSNGPPTRASSSNGVQLPPEKSPSIPPIPGASSSGSGAHISVTTDPNKLPGETIKSNITTPGEKNGVKMLSANVLMLLILVSVCLEIYFR</sequence>
<feature type="region of interest" description="Disordered" evidence="1">
    <location>
        <begin position="1"/>
        <end position="116"/>
    </location>
</feature>
<dbReference type="EMBL" id="JAEAOA010001385">
    <property type="protein sequence ID" value="KAK3583868.1"/>
    <property type="molecule type" value="Genomic_DNA"/>
</dbReference>
<name>A0AAE0S2I1_9BIVA</name>
<keyword evidence="4" id="KW-1185">Reference proteome</keyword>
<feature type="transmembrane region" description="Helical" evidence="2">
    <location>
        <begin position="126"/>
        <end position="145"/>
    </location>
</feature>
<keyword evidence="2" id="KW-0812">Transmembrane</keyword>
<keyword evidence="2" id="KW-1133">Transmembrane helix</keyword>
<accession>A0AAE0S2I1</accession>
<dbReference type="Proteomes" id="UP001195483">
    <property type="component" value="Unassembled WGS sequence"/>
</dbReference>
<feature type="compositionally biased region" description="Polar residues" evidence="1">
    <location>
        <begin position="1"/>
        <end position="12"/>
    </location>
</feature>
<feature type="compositionally biased region" description="Low complexity" evidence="1">
    <location>
        <begin position="86"/>
        <end position="97"/>
    </location>
</feature>
<reference evidence="3" key="1">
    <citation type="journal article" date="2021" name="Genome Biol. Evol.">
        <title>A High-Quality Reference Genome for a Parasitic Bivalve with Doubly Uniparental Inheritance (Bivalvia: Unionida).</title>
        <authorList>
            <person name="Smith C.H."/>
        </authorList>
    </citation>
    <scope>NUCLEOTIDE SEQUENCE</scope>
    <source>
        <strain evidence="3">CHS0354</strain>
    </source>
</reference>
<proteinExistence type="predicted"/>
<feature type="compositionally biased region" description="Low complexity" evidence="1">
    <location>
        <begin position="49"/>
        <end position="58"/>
    </location>
</feature>
<evidence type="ECO:0000256" key="2">
    <source>
        <dbReference type="SAM" id="Phobius"/>
    </source>
</evidence>
<evidence type="ECO:0000313" key="4">
    <source>
        <dbReference type="Proteomes" id="UP001195483"/>
    </source>
</evidence>
<comment type="caution">
    <text evidence="3">The sequence shown here is derived from an EMBL/GenBank/DDBJ whole genome shotgun (WGS) entry which is preliminary data.</text>
</comment>